<accession>A0ABW2CA64</accession>
<dbReference type="SUPFAM" id="SSF50621">
    <property type="entry name" value="Alanine racemase C-terminal domain-like"/>
    <property type="match status" value="1"/>
</dbReference>
<dbReference type="SUPFAM" id="SSF51419">
    <property type="entry name" value="PLP-binding barrel"/>
    <property type="match status" value="1"/>
</dbReference>
<dbReference type="InterPro" id="IPR000183">
    <property type="entry name" value="Orn/DAP/Arg_de-COase"/>
</dbReference>
<dbReference type="InterPro" id="IPR009006">
    <property type="entry name" value="Ala_racemase/Decarboxylase_C"/>
</dbReference>
<dbReference type="Pfam" id="PF02784">
    <property type="entry name" value="Orn_Arg_deC_N"/>
    <property type="match status" value="1"/>
</dbReference>
<evidence type="ECO:0000313" key="6">
    <source>
        <dbReference type="EMBL" id="MFC6878472.1"/>
    </source>
</evidence>
<evidence type="ECO:0000256" key="3">
    <source>
        <dbReference type="RuleBase" id="RU003737"/>
    </source>
</evidence>
<comment type="caution">
    <text evidence="6">The sequence shown here is derived from an EMBL/GenBank/DDBJ whole genome shotgun (WGS) entry which is preliminary data.</text>
</comment>
<dbReference type="Gene3D" id="2.40.37.10">
    <property type="entry name" value="Lyase, Ornithine Decarboxylase, Chain A, domain 1"/>
    <property type="match status" value="1"/>
</dbReference>
<gene>
    <name evidence="6" type="ORF">ACFQKB_01695</name>
</gene>
<comment type="cofactor">
    <cofactor evidence="1">
        <name>pyridoxal 5'-phosphate</name>
        <dbReference type="ChEBI" id="CHEBI:597326"/>
    </cofactor>
</comment>
<feature type="domain" description="Orn/DAP/Arg decarboxylase 2 C-terminal" evidence="4">
    <location>
        <begin position="20"/>
        <end position="360"/>
    </location>
</feature>
<protein>
    <submittedName>
        <fullName evidence="6">Type III PLP-dependent enzyme</fullName>
    </submittedName>
</protein>
<sequence length="383" mass="40494">MQAPPHVASFARALDRFPAYVYDLRGLADHAARIRAALGPVELFYAAKANPDAEILRTLAPFVDGVEVSSGGELAHVRRTLPDARIAFGGPGKTDEELALALDLGVERVHVESPREMARLLRLTAAPRILLRANLAFEAAGAALAMNGPFGMDEPALDACLDTGVGGASVRGVHAHLASGLDAPAMLRLAERIVGWAVPWLAARSVEAPEINLGGGMAVDYTSPETLFDWPAYARGLLGGLSGGLPDGARLRIEPGRALTAYHGWYVTDVLDVKTTRGDAYVILRGGTHHIRTPVTKGHDQPFTVLTGSGSGFGSGFGSGERTGKATLVGQLCTPKDVLARDVPVPTLRPGDIVAFGMAGAYAWNISHHDFLMHPKPSVHHLT</sequence>
<feature type="domain" description="Orn/DAP/Arg decarboxylase 2 N-terminal" evidence="5">
    <location>
        <begin position="28"/>
        <end position="261"/>
    </location>
</feature>
<proteinExistence type="inferred from homology"/>
<comment type="similarity">
    <text evidence="3">Belongs to the Orn/Lys/Arg decarboxylase class-II family.</text>
</comment>
<dbReference type="InterPro" id="IPR022644">
    <property type="entry name" value="De-COase2_N"/>
</dbReference>
<evidence type="ECO:0000313" key="7">
    <source>
        <dbReference type="Proteomes" id="UP001596380"/>
    </source>
</evidence>
<dbReference type="Proteomes" id="UP001596380">
    <property type="component" value="Unassembled WGS sequence"/>
</dbReference>
<evidence type="ECO:0000259" key="4">
    <source>
        <dbReference type="Pfam" id="PF00278"/>
    </source>
</evidence>
<dbReference type="PANTHER" id="PTHR43727">
    <property type="entry name" value="DIAMINOPIMELATE DECARBOXYLASE"/>
    <property type="match status" value="1"/>
</dbReference>
<keyword evidence="2" id="KW-0663">Pyridoxal phosphate</keyword>
<evidence type="ECO:0000256" key="2">
    <source>
        <dbReference type="ARBA" id="ARBA00022898"/>
    </source>
</evidence>
<dbReference type="RefSeq" id="WP_160819933.1">
    <property type="nucleotide sequence ID" value="NZ_JBHSXE010000001.1"/>
</dbReference>
<dbReference type="Pfam" id="PF00278">
    <property type="entry name" value="Orn_DAP_Arg_deC"/>
    <property type="match status" value="1"/>
</dbReference>
<dbReference type="EMBL" id="JBHSXS010000001">
    <property type="protein sequence ID" value="MFC6878472.1"/>
    <property type="molecule type" value="Genomic_DNA"/>
</dbReference>
<evidence type="ECO:0000256" key="1">
    <source>
        <dbReference type="ARBA" id="ARBA00001933"/>
    </source>
</evidence>
<keyword evidence="7" id="KW-1185">Reference proteome</keyword>
<dbReference type="InterPro" id="IPR029066">
    <property type="entry name" value="PLP-binding_barrel"/>
</dbReference>
<dbReference type="InterPro" id="IPR022643">
    <property type="entry name" value="De-COase2_C"/>
</dbReference>
<name>A0ABW2CA64_9ACTN</name>
<dbReference type="PRINTS" id="PR01179">
    <property type="entry name" value="ODADCRBXLASE"/>
</dbReference>
<reference evidence="7" key="1">
    <citation type="journal article" date="2019" name="Int. J. Syst. Evol. Microbiol.">
        <title>The Global Catalogue of Microorganisms (GCM) 10K type strain sequencing project: providing services to taxonomists for standard genome sequencing and annotation.</title>
        <authorList>
            <consortium name="The Broad Institute Genomics Platform"/>
            <consortium name="The Broad Institute Genome Sequencing Center for Infectious Disease"/>
            <person name="Wu L."/>
            <person name="Ma J."/>
        </authorList>
    </citation>
    <scope>NUCLEOTIDE SEQUENCE [LARGE SCALE GENOMIC DNA]</scope>
    <source>
        <strain evidence="7">JCM 3369</strain>
    </source>
</reference>
<organism evidence="6 7">
    <name type="scientific">Actinomadura yumaensis</name>
    <dbReference type="NCBI Taxonomy" id="111807"/>
    <lineage>
        <taxon>Bacteria</taxon>
        <taxon>Bacillati</taxon>
        <taxon>Actinomycetota</taxon>
        <taxon>Actinomycetes</taxon>
        <taxon>Streptosporangiales</taxon>
        <taxon>Thermomonosporaceae</taxon>
        <taxon>Actinomadura</taxon>
    </lineage>
</organism>
<dbReference type="PANTHER" id="PTHR43727:SF2">
    <property type="entry name" value="GROUP IV DECARBOXYLASE"/>
    <property type="match status" value="1"/>
</dbReference>
<dbReference type="Gene3D" id="3.20.20.10">
    <property type="entry name" value="Alanine racemase"/>
    <property type="match status" value="1"/>
</dbReference>
<evidence type="ECO:0000259" key="5">
    <source>
        <dbReference type="Pfam" id="PF02784"/>
    </source>
</evidence>